<evidence type="ECO:0000256" key="2">
    <source>
        <dbReference type="ARBA" id="ARBA00023125"/>
    </source>
</evidence>
<evidence type="ECO:0000313" key="5">
    <source>
        <dbReference type="EMBL" id="MBC6469069.1"/>
    </source>
</evidence>
<comment type="caution">
    <text evidence="5">The sequence shown here is derived from an EMBL/GenBank/DDBJ whole genome shotgun (WGS) entry which is preliminary data.</text>
</comment>
<dbReference type="RefSeq" id="WP_187246110.1">
    <property type="nucleotide sequence ID" value="NZ_BAAAOK010000037.1"/>
</dbReference>
<dbReference type="Proteomes" id="UP000805614">
    <property type="component" value="Unassembled WGS sequence"/>
</dbReference>
<evidence type="ECO:0000259" key="4">
    <source>
        <dbReference type="PROSITE" id="PS50987"/>
    </source>
</evidence>
<keyword evidence="1" id="KW-0805">Transcription regulation</keyword>
<dbReference type="NCBIfam" id="NF033788">
    <property type="entry name" value="HTH_metalloreg"/>
    <property type="match status" value="1"/>
</dbReference>
<dbReference type="SUPFAM" id="SSF46785">
    <property type="entry name" value="Winged helix' DNA-binding domain"/>
    <property type="match status" value="1"/>
</dbReference>
<dbReference type="CDD" id="cd00090">
    <property type="entry name" value="HTH_ARSR"/>
    <property type="match status" value="1"/>
</dbReference>
<keyword evidence="6" id="KW-1185">Reference proteome</keyword>
<gene>
    <name evidence="5" type="ORF">HKK74_26750</name>
</gene>
<feature type="domain" description="HTH arsR-type" evidence="4">
    <location>
        <begin position="7"/>
        <end position="104"/>
    </location>
</feature>
<dbReference type="PANTHER" id="PTHR33154:SF12">
    <property type="entry name" value="TRANSCRIPTIONAL REGULATORY PROTEIN"/>
    <property type="match status" value="1"/>
</dbReference>
<dbReference type="PROSITE" id="PS50987">
    <property type="entry name" value="HTH_ARSR_2"/>
    <property type="match status" value="1"/>
</dbReference>
<dbReference type="PANTHER" id="PTHR33154">
    <property type="entry name" value="TRANSCRIPTIONAL REGULATOR, ARSR FAMILY"/>
    <property type="match status" value="1"/>
</dbReference>
<dbReference type="InterPro" id="IPR036388">
    <property type="entry name" value="WH-like_DNA-bd_sf"/>
</dbReference>
<protein>
    <submittedName>
        <fullName evidence="5">Helix-turn-helix transcriptional regulator</fullName>
    </submittedName>
</protein>
<sequence>MSETLIEPPRAELDMATVLTALADRGRLATVRALAETGEATCGQVSQVSGLKVSKSTVSHHLRILREAGITRTRLDGPRRYVSLRRDDLDERFPGLLDAVLTETGTRS</sequence>
<dbReference type="InterPro" id="IPR051081">
    <property type="entry name" value="HTH_MetalResp_TranReg"/>
</dbReference>
<evidence type="ECO:0000256" key="1">
    <source>
        <dbReference type="ARBA" id="ARBA00023015"/>
    </source>
</evidence>
<name>A0ABR7LW51_9ACTN</name>
<evidence type="ECO:0000256" key="3">
    <source>
        <dbReference type="ARBA" id="ARBA00023163"/>
    </source>
</evidence>
<evidence type="ECO:0000313" key="6">
    <source>
        <dbReference type="Proteomes" id="UP000805614"/>
    </source>
</evidence>
<dbReference type="InterPro" id="IPR036390">
    <property type="entry name" value="WH_DNA-bd_sf"/>
</dbReference>
<proteinExistence type="predicted"/>
<accession>A0ABR7LW51</accession>
<dbReference type="InterPro" id="IPR001845">
    <property type="entry name" value="HTH_ArsR_DNA-bd_dom"/>
</dbReference>
<keyword evidence="3" id="KW-0804">Transcription</keyword>
<dbReference type="EMBL" id="JABVEC010000023">
    <property type="protein sequence ID" value="MBC6469069.1"/>
    <property type="molecule type" value="Genomic_DNA"/>
</dbReference>
<reference evidence="5 6" key="1">
    <citation type="submission" date="2020-06" db="EMBL/GenBank/DDBJ databases">
        <title>Actinomadura xiongansis sp. nov., isolated from soil of Baiyangdian.</title>
        <authorList>
            <person name="Zhang X."/>
        </authorList>
    </citation>
    <scope>NUCLEOTIDE SEQUENCE [LARGE SCALE GENOMIC DNA]</scope>
    <source>
        <strain evidence="5 6">HBUM206468</strain>
    </source>
</reference>
<organism evidence="5 6">
    <name type="scientific">Actinomadura alba</name>
    <dbReference type="NCBI Taxonomy" id="406431"/>
    <lineage>
        <taxon>Bacteria</taxon>
        <taxon>Bacillati</taxon>
        <taxon>Actinomycetota</taxon>
        <taxon>Actinomycetes</taxon>
        <taxon>Streptosporangiales</taxon>
        <taxon>Thermomonosporaceae</taxon>
        <taxon>Actinomadura</taxon>
    </lineage>
</organism>
<dbReference type="Pfam" id="PF01022">
    <property type="entry name" value="HTH_5"/>
    <property type="match status" value="1"/>
</dbReference>
<keyword evidence="2" id="KW-0238">DNA-binding</keyword>
<dbReference type="PRINTS" id="PR00778">
    <property type="entry name" value="HTHARSR"/>
</dbReference>
<dbReference type="Gene3D" id="1.10.10.10">
    <property type="entry name" value="Winged helix-like DNA-binding domain superfamily/Winged helix DNA-binding domain"/>
    <property type="match status" value="1"/>
</dbReference>
<dbReference type="InterPro" id="IPR011991">
    <property type="entry name" value="ArsR-like_HTH"/>
</dbReference>
<dbReference type="SMART" id="SM00418">
    <property type="entry name" value="HTH_ARSR"/>
    <property type="match status" value="1"/>
</dbReference>